<feature type="chain" id="PRO_5047479679" evidence="1">
    <location>
        <begin position="20"/>
        <end position="150"/>
    </location>
</feature>
<name>A0ABP9UPR4_9BACT</name>
<comment type="caution">
    <text evidence="2">The sequence shown here is derived from an EMBL/GenBank/DDBJ whole genome shotgun (WGS) entry which is preliminary data.</text>
</comment>
<feature type="signal peptide" evidence="1">
    <location>
        <begin position="1"/>
        <end position="19"/>
    </location>
</feature>
<keyword evidence="1" id="KW-0732">Signal</keyword>
<dbReference type="Proteomes" id="UP001476282">
    <property type="component" value="Unassembled WGS sequence"/>
</dbReference>
<dbReference type="RefSeq" id="WP_353567539.1">
    <property type="nucleotide sequence ID" value="NZ_BAABRI010000014.1"/>
</dbReference>
<organism evidence="2 3">
    <name type="scientific">Haloferula sargassicola</name>
    <dbReference type="NCBI Taxonomy" id="490096"/>
    <lineage>
        <taxon>Bacteria</taxon>
        <taxon>Pseudomonadati</taxon>
        <taxon>Verrucomicrobiota</taxon>
        <taxon>Verrucomicrobiia</taxon>
        <taxon>Verrucomicrobiales</taxon>
        <taxon>Verrucomicrobiaceae</taxon>
        <taxon>Haloferula</taxon>
    </lineage>
</organism>
<sequence>MKAALILCGLACAVTTALARPQANVSSQTSSAAMVETNSPYDSIILHDGTNWTLVPQGALLHVPEGMLEHIVDRPLGNMMSWKEFLDRNQAWLGAESVTLRQAEGSEAIHASRIDYLHRQARMIVAVCPDAPVVVSAPDPGDLPQTAQMR</sequence>
<protein>
    <submittedName>
        <fullName evidence="2">Uncharacterized protein</fullName>
    </submittedName>
</protein>
<dbReference type="EMBL" id="BAABRI010000014">
    <property type="protein sequence ID" value="GAA5483432.1"/>
    <property type="molecule type" value="Genomic_DNA"/>
</dbReference>
<evidence type="ECO:0000313" key="2">
    <source>
        <dbReference type="EMBL" id="GAA5483432.1"/>
    </source>
</evidence>
<keyword evidence="3" id="KW-1185">Reference proteome</keyword>
<accession>A0ABP9UPR4</accession>
<evidence type="ECO:0000313" key="3">
    <source>
        <dbReference type="Proteomes" id="UP001476282"/>
    </source>
</evidence>
<evidence type="ECO:0000256" key="1">
    <source>
        <dbReference type="SAM" id="SignalP"/>
    </source>
</evidence>
<gene>
    <name evidence="2" type="ORF">Hsar01_02663</name>
</gene>
<reference evidence="2 3" key="1">
    <citation type="submission" date="2024-02" db="EMBL/GenBank/DDBJ databases">
        <title>Haloferula sargassicola NBRC 104335.</title>
        <authorList>
            <person name="Ichikawa N."/>
            <person name="Katano-Makiyama Y."/>
            <person name="Hidaka K."/>
        </authorList>
    </citation>
    <scope>NUCLEOTIDE SEQUENCE [LARGE SCALE GENOMIC DNA]</scope>
    <source>
        <strain evidence="2 3">NBRC 104335</strain>
    </source>
</reference>
<proteinExistence type="predicted"/>